<evidence type="ECO:0000313" key="3">
    <source>
        <dbReference type="Proteomes" id="UP000695000"/>
    </source>
</evidence>
<reference evidence="4" key="1">
    <citation type="submission" date="2025-08" db="UniProtKB">
        <authorList>
            <consortium name="RefSeq"/>
        </authorList>
    </citation>
    <scope>IDENTIFICATION</scope>
    <source>
        <tissue evidence="4">Whole Larva</tissue>
    </source>
</reference>
<dbReference type="RefSeq" id="XP_017782372.1">
    <property type="nucleotide sequence ID" value="XM_017926883.1"/>
</dbReference>
<feature type="signal peptide" evidence="2">
    <location>
        <begin position="1"/>
        <end position="19"/>
    </location>
</feature>
<name>A0ABM1N6C2_NICVS</name>
<evidence type="ECO:0000256" key="1">
    <source>
        <dbReference type="SAM" id="MobiDB-lite"/>
    </source>
</evidence>
<evidence type="ECO:0000313" key="4">
    <source>
        <dbReference type="RefSeq" id="XP_017782372.1"/>
    </source>
</evidence>
<sequence>MKTIALFVLVAFVAALTNGQPRRSHPKQAMMITGGFYGNENGPRGSMSAYASRDNSSEEEQDAVEDDQAVETEAAAEDEQQQQQDEVSTTVKPKKVSAKRKPAVKPQEEEEEQVHHGSRNDFPGYSSFFPIYFGGAGGAQRNGGEGYRPGTVAIANSYSTGKGGIASSHATSFGNPDIEALLRQFNSRRNSKADN</sequence>
<keyword evidence="3" id="KW-1185">Reference proteome</keyword>
<proteinExistence type="predicted"/>
<protein>
    <submittedName>
        <fullName evidence="4">Uncharacterized protein LOC108566819</fullName>
    </submittedName>
</protein>
<evidence type="ECO:0000256" key="2">
    <source>
        <dbReference type="SAM" id="SignalP"/>
    </source>
</evidence>
<feature type="chain" id="PRO_5046764716" evidence="2">
    <location>
        <begin position="20"/>
        <end position="195"/>
    </location>
</feature>
<gene>
    <name evidence="4" type="primary">LOC108566819</name>
</gene>
<dbReference type="Proteomes" id="UP000695000">
    <property type="component" value="Unplaced"/>
</dbReference>
<organism evidence="3 4">
    <name type="scientific">Nicrophorus vespilloides</name>
    <name type="common">Boreal carrion beetle</name>
    <dbReference type="NCBI Taxonomy" id="110193"/>
    <lineage>
        <taxon>Eukaryota</taxon>
        <taxon>Metazoa</taxon>
        <taxon>Ecdysozoa</taxon>
        <taxon>Arthropoda</taxon>
        <taxon>Hexapoda</taxon>
        <taxon>Insecta</taxon>
        <taxon>Pterygota</taxon>
        <taxon>Neoptera</taxon>
        <taxon>Endopterygota</taxon>
        <taxon>Coleoptera</taxon>
        <taxon>Polyphaga</taxon>
        <taxon>Staphyliniformia</taxon>
        <taxon>Silphidae</taxon>
        <taxon>Nicrophorinae</taxon>
        <taxon>Nicrophorus</taxon>
    </lineage>
</organism>
<feature type="compositionally biased region" description="Basic residues" evidence="1">
    <location>
        <begin position="92"/>
        <end position="103"/>
    </location>
</feature>
<accession>A0ABM1N6C2</accession>
<feature type="region of interest" description="Disordered" evidence="1">
    <location>
        <begin position="20"/>
        <end position="122"/>
    </location>
</feature>
<feature type="compositionally biased region" description="Acidic residues" evidence="1">
    <location>
        <begin position="57"/>
        <end position="80"/>
    </location>
</feature>
<keyword evidence="2" id="KW-0732">Signal</keyword>
<dbReference type="GeneID" id="108566819"/>